<organism evidence="2 3">
    <name type="scientific">Entamoeba invadens IP1</name>
    <dbReference type="NCBI Taxonomy" id="370355"/>
    <lineage>
        <taxon>Eukaryota</taxon>
        <taxon>Amoebozoa</taxon>
        <taxon>Evosea</taxon>
        <taxon>Archamoebae</taxon>
        <taxon>Mastigamoebida</taxon>
        <taxon>Entamoebidae</taxon>
        <taxon>Entamoeba</taxon>
    </lineage>
</organism>
<dbReference type="InterPro" id="IPR052159">
    <property type="entry name" value="Competence_DNA_uptake"/>
</dbReference>
<dbReference type="OrthoDB" id="17458at2759"/>
<dbReference type="KEGG" id="eiv:EIN_117920"/>
<evidence type="ECO:0000313" key="3">
    <source>
        <dbReference type="Proteomes" id="UP000014680"/>
    </source>
</evidence>
<dbReference type="EMBL" id="KB206391">
    <property type="protein sequence ID" value="ELP92218.1"/>
    <property type="molecule type" value="Genomic_DNA"/>
</dbReference>
<name>L7FMQ5_ENTIV</name>
<proteinExistence type="predicted"/>
<dbReference type="InterPro" id="IPR001279">
    <property type="entry name" value="Metallo-B-lactamas"/>
</dbReference>
<dbReference type="AlphaFoldDB" id="L7FMQ5"/>
<dbReference type="PANTHER" id="PTHR30619:SF1">
    <property type="entry name" value="RECOMBINATION PROTEIN 2"/>
    <property type="match status" value="1"/>
</dbReference>
<evidence type="ECO:0000259" key="1">
    <source>
        <dbReference type="Pfam" id="PF00753"/>
    </source>
</evidence>
<dbReference type="PANTHER" id="PTHR30619">
    <property type="entry name" value="DNA INTERNALIZATION/COMPETENCE PROTEIN COMEC/REC2"/>
    <property type="match status" value="1"/>
</dbReference>
<reference evidence="2 3" key="1">
    <citation type="submission" date="2012-10" db="EMBL/GenBank/DDBJ databases">
        <authorList>
            <person name="Zafar N."/>
            <person name="Inman J."/>
            <person name="Hall N."/>
            <person name="Lorenzi H."/>
            <person name="Caler E."/>
        </authorList>
    </citation>
    <scope>NUCLEOTIDE SEQUENCE [LARGE SCALE GENOMIC DNA]</scope>
    <source>
        <strain evidence="2 3">IP1</strain>
    </source>
</reference>
<dbReference type="InterPro" id="IPR036866">
    <property type="entry name" value="RibonucZ/Hydroxyglut_hydro"/>
</dbReference>
<keyword evidence="3" id="KW-1185">Reference proteome</keyword>
<protein>
    <recommendedName>
        <fullName evidence="1">Metallo-beta-lactamase domain-containing protein</fullName>
    </recommendedName>
</protein>
<dbReference type="GeneID" id="14891190"/>
<dbReference type="RefSeq" id="XP_004258989.1">
    <property type="nucleotide sequence ID" value="XM_004258941.1"/>
</dbReference>
<feature type="domain" description="Metallo-beta-lactamase" evidence="1">
    <location>
        <begin position="43"/>
        <end position="89"/>
    </location>
</feature>
<evidence type="ECO:0000313" key="2">
    <source>
        <dbReference type="EMBL" id="ELP92218.1"/>
    </source>
</evidence>
<dbReference type="Pfam" id="PF00753">
    <property type="entry name" value="Lactamase_B"/>
    <property type="match status" value="1"/>
</dbReference>
<dbReference type="Proteomes" id="UP000014680">
    <property type="component" value="Unassembled WGS sequence"/>
</dbReference>
<dbReference type="Gene3D" id="3.60.15.10">
    <property type="entry name" value="Ribonuclease Z/Hydroxyacylglutathione hydrolase-like"/>
    <property type="match status" value="1"/>
</dbReference>
<dbReference type="SUPFAM" id="SSF56281">
    <property type="entry name" value="Metallo-hydrolase/oxidoreductase"/>
    <property type="match status" value="1"/>
</dbReference>
<dbReference type="VEuPathDB" id="AmoebaDB:EIN_117920"/>
<gene>
    <name evidence="2" type="ORF">EIN_117920</name>
</gene>
<sequence>MESPTTTRKSVQWKVDYKLLDVQQGDSAIVIIKKKTEEEWVIDKVILIDCGDKGQGYTVAEELDKIVGNRYLDALIITHWDSDHCGGLFQEKQGVRRISEWIDFKTTILLCPMRPNKADSNPNYYFQRKAKEEIQKTLKKTSESVDKTELIEKIEEKEIDQQDLAIKKSVKKYTKKYIQRYLQKYLGKVPQKISKDFIDDDDVEVCEIPNIPTFEKSIDKTPKEDVAKSKPSKEIEKKVDVELEVPEKCKFVKGTVRNDYTTEKIDYDAETEKLSKESKISIFVDSFEKCYEGVEAIFGVDILRGNENELLSSSLTEKSLMELMMTELGVTITKNEYCGDIDIKILACDGYVVGSCEKNYNTTIENEDTSPENRKSISCLLINNETVLLTSGDLWKSSDISLRNYITKSLGIDTVQLMKMNHHGSSYNTLTQYFLGTLNHQVALLSYGENNKFVHPSQNILDTLLQSFSGLTFCTNYPKVFGPIEVLSESDLQKYLEYHEMKNLEKKQRVEVNNKRENKEAFLHKVYPTQQGVYVEMGQNSDYCVIGNVYYISYDDQIAKKKVSKKCTTSFTKSPVIFVSTTTDLDTKDVKLESAKFVKKNLSQNNFTFKFDVKCEGHIHNAKKALDMLYDKLTLHLVGGAFNKRNRNWHIEVTVRQSLLFFYSDTDEVVKTMEDLLINNDLVVVKHEVLMSQEIFGTSYLFTFPVNKEQQNIQNDLKTVCNILDKLGFACDLKKILYD</sequence>
<accession>L7FMQ5</accession>